<comment type="caution">
    <text evidence="5">The sequence shown here is derived from an EMBL/GenBank/DDBJ whole genome shotgun (WGS) entry which is preliminary data.</text>
</comment>
<accession>A0A840EPV8</accession>
<sequence>MAERPNKRRTPKVAGRSTSRVEISRQAQDRRESTADAAVDTTVVPESTDTPETPRRGVGLRKPTGESGVERKRRAAEQERSDAAAERERADVEPGAHDTGGTYRMAAIVGAVAVLLGVVATVLAVHPGASTSANKAFVDKGESEKVLAQARDSLCAPFQFKYGELDKWLGNVESKLTGQARREFLANVDSSRSLVEQTKASQDCRVDAVGLLDLSHDRAEVLTNLVVSTTREGSIAASDMPQLRVVMTREDGVWRPSEILEP</sequence>
<dbReference type="RefSeq" id="WP_183369979.1">
    <property type="nucleotide sequence ID" value="NZ_BAABHL010000037.1"/>
</dbReference>
<evidence type="ECO:0000313" key="6">
    <source>
        <dbReference type="Proteomes" id="UP000551501"/>
    </source>
</evidence>
<dbReference type="Proteomes" id="UP000551501">
    <property type="component" value="Unassembled WGS sequence"/>
</dbReference>
<dbReference type="GO" id="GO:0016020">
    <property type="term" value="C:membrane"/>
    <property type="evidence" value="ECO:0007669"/>
    <property type="project" value="UniProtKB-SubCell"/>
</dbReference>
<keyword evidence="2 4" id="KW-0472">Membrane</keyword>
<keyword evidence="6" id="KW-1185">Reference proteome</keyword>
<dbReference type="AlphaFoldDB" id="A0A840EPV8"/>
<protein>
    <submittedName>
        <fullName evidence="5">Mce-associated membrane protein</fullName>
    </submittedName>
</protein>
<evidence type="ECO:0000256" key="2">
    <source>
        <dbReference type="ARBA" id="ARBA00023136"/>
    </source>
</evidence>
<dbReference type="PANTHER" id="PTHR37042:SF4">
    <property type="entry name" value="OUTER MEMBRANE PROTEIN RV1973"/>
    <property type="match status" value="1"/>
</dbReference>
<feature type="transmembrane region" description="Helical" evidence="4">
    <location>
        <begin position="105"/>
        <end position="125"/>
    </location>
</feature>
<dbReference type="PANTHER" id="PTHR37042">
    <property type="entry name" value="OUTER MEMBRANE PROTEIN RV1973"/>
    <property type="match status" value="1"/>
</dbReference>
<evidence type="ECO:0000256" key="3">
    <source>
        <dbReference type="SAM" id="MobiDB-lite"/>
    </source>
</evidence>
<keyword evidence="4" id="KW-1133">Transmembrane helix</keyword>
<keyword evidence="4" id="KW-0812">Transmembrane</keyword>
<proteinExistence type="predicted"/>
<gene>
    <name evidence="5" type="ORF">BKA16_001417</name>
</gene>
<evidence type="ECO:0000256" key="4">
    <source>
        <dbReference type="SAM" id="Phobius"/>
    </source>
</evidence>
<reference evidence="5 6" key="1">
    <citation type="submission" date="2020-08" db="EMBL/GenBank/DDBJ databases">
        <title>Sequencing the genomes of 1000 actinobacteria strains.</title>
        <authorList>
            <person name="Klenk H.-P."/>
        </authorList>
    </citation>
    <scope>NUCLEOTIDE SEQUENCE [LARGE SCALE GENOMIC DNA]</scope>
    <source>
        <strain evidence="5 6">DSM 45298</strain>
    </source>
</reference>
<dbReference type="EMBL" id="JACIFP010000001">
    <property type="protein sequence ID" value="MBB4134865.1"/>
    <property type="molecule type" value="Genomic_DNA"/>
</dbReference>
<evidence type="ECO:0000313" key="5">
    <source>
        <dbReference type="EMBL" id="MBB4134865.1"/>
    </source>
</evidence>
<name>A0A840EPV8_9ACTN</name>
<evidence type="ECO:0000256" key="1">
    <source>
        <dbReference type="ARBA" id="ARBA00004370"/>
    </source>
</evidence>
<organism evidence="5 6">
    <name type="scientific">Gordonia humi</name>
    <dbReference type="NCBI Taxonomy" id="686429"/>
    <lineage>
        <taxon>Bacteria</taxon>
        <taxon>Bacillati</taxon>
        <taxon>Actinomycetota</taxon>
        <taxon>Actinomycetes</taxon>
        <taxon>Mycobacteriales</taxon>
        <taxon>Gordoniaceae</taxon>
        <taxon>Gordonia</taxon>
    </lineage>
</organism>
<feature type="region of interest" description="Disordered" evidence="3">
    <location>
        <begin position="1"/>
        <end position="97"/>
    </location>
</feature>
<comment type="subcellular location">
    <subcellularLocation>
        <location evidence="1">Membrane</location>
    </subcellularLocation>
</comment>
<feature type="compositionally biased region" description="Basic residues" evidence="3">
    <location>
        <begin position="1"/>
        <end position="11"/>
    </location>
</feature>
<feature type="compositionally biased region" description="Basic and acidic residues" evidence="3">
    <location>
        <begin position="75"/>
        <end position="96"/>
    </location>
</feature>